<dbReference type="GO" id="GO:0009244">
    <property type="term" value="P:lipopolysaccharide core region biosynthetic process"/>
    <property type="evidence" value="ECO:0007669"/>
    <property type="project" value="TreeGrafter"/>
</dbReference>
<evidence type="ECO:0000256" key="1">
    <source>
        <dbReference type="ARBA" id="ARBA00022676"/>
    </source>
</evidence>
<gene>
    <name evidence="3" type="ORF">FQP86_08955</name>
</gene>
<name>A0A558HNM2_9GAMM</name>
<evidence type="ECO:0000313" key="3">
    <source>
        <dbReference type="EMBL" id="TVU70726.1"/>
    </source>
</evidence>
<keyword evidence="1" id="KW-0328">Glycosyltransferase</keyword>
<dbReference type="AlphaFoldDB" id="A0A558HNM2"/>
<evidence type="ECO:0000313" key="4">
    <source>
        <dbReference type="Proteomes" id="UP000319941"/>
    </source>
</evidence>
<proteinExistence type="predicted"/>
<protein>
    <submittedName>
        <fullName evidence="3">Glycosyltransferase family 9 protein</fullName>
    </submittedName>
</protein>
<dbReference type="CDD" id="cd03789">
    <property type="entry name" value="GT9_LPS_heptosyltransferase"/>
    <property type="match status" value="1"/>
</dbReference>
<dbReference type="GO" id="GO:0008713">
    <property type="term" value="F:ADP-heptose-lipopolysaccharide heptosyltransferase activity"/>
    <property type="evidence" value="ECO:0007669"/>
    <property type="project" value="TreeGrafter"/>
</dbReference>
<sequence length="377" mass="41111">MSPTSVLLTIRTNSVLKTGAQWLEKKAKRMMIGALERVLPVPESLAADQLASIQRILIIRPNFRIGNALISTPIIESLQRHFPGASIDMLATDKTAVLFENFGLGQVHCASRHAITRPWQAVNLIRSLRRERYDLALQLNTGSLSGLLVGKTIGARHTMALPYKGRTWFDVAIAPGPGNLHSYQVPALFATALGVSCRERPVLRLSEEEVCQAQRLLASQLGLESEGALESGEGGAKNFVALFVGGHLDKRCPPAYWEALIARLEAGGKPYVVFLGPEEFRLAPRLGALMQDSRHGLLLTPRPLREFAALLSQAAILITPDSGPMHMAVALDVPTITLSRTRRSQRFLPQGALHRIITTLAPEDVMAMLQARPAALA</sequence>
<dbReference type="Proteomes" id="UP000319941">
    <property type="component" value="Unassembled WGS sequence"/>
</dbReference>
<dbReference type="InterPro" id="IPR002201">
    <property type="entry name" value="Glyco_trans_9"/>
</dbReference>
<accession>A0A558HNM2</accession>
<keyword evidence="4" id="KW-1185">Reference proteome</keyword>
<dbReference type="InterPro" id="IPR051199">
    <property type="entry name" value="LPS_LOS_Heptosyltrfase"/>
</dbReference>
<reference evidence="3 4" key="1">
    <citation type="submission" date="2019-07" db="EMBL/GenBank/DDBJ databases">
        <title>Diversity of Bacteria from Kongsfjorden, Arctic.</title>
        <authorList>
            <person name="Yu Y."/>
        </authorList>
    </citation>
    <scope>NUCLEOTIDE SEQUENCE [LARGE SCALE GENOMIC DNA]</scope>
    <source>
        <strain evidence="3 4">SM1923</strain>
    </source>
</reference>
<dbReference type="STRING" id="553385.GCA_000591415_03682"/>
<evidence type="ECO:0000256" key="2">
    <source>
        <dbReference type="ARBA" id="ARBA00022679"/>
    </source>
</evidence>
<keyword evidence="2 3" id="KW-0808">Transferase</keyword>
<dbReference type="Gene3D" id="3.40.50.2000">
    <property type="entry name" value="Glycogen Phosphorylase B"/>
    <property type="match status" value="2"/>
</dbReference>
<organism evidence="3 4">
    <name type="scientific">Cobetia crustatorum</name>
    <dbReference type="NCBI Taxonomy" id="553385"/>
    <lineage>
        <taxon>Bacteria</taxon>
        <taxon>Pseudomonadati</taxon>
        <taxon>Pseudomonadota</taxon>
        <taxon>Gammaproteobacteria</taxon>
        <taxon>Oceanospirillales</taxon>
        <taxon>Halomonadaceae</taxon>
        <taxon>Cobetia</taxon>
    </lineage>
</organism>
<dbReference type="GO" id="GO:0005829">
    <property type="term" value="C:cytosol"/>
    <property type="evidence" value="ECO:0007669"/>
    <property type="project" value="TreeGrafter"/>
</dbReference>
<dbReference type="RefSeq" id="WP_144727466.1">
    <property type="nucleotide sequence ID" value="NZ_CAWOWR010000107.1"/>
</dbReference>
<dbReference type="EMBL" id="VNFH01000005">
    <property type="protein sequence ID" value="TVU70726.1"/>
    <property type="molecule type" value="Genomic_DNA"/>
</dbReference>
<dbReference type="SUPFAM" id="SSF53756">
    <property type="entry name" value="UDP-Glycosyltransferase/glycogen phosphorylase"/>
    <property type="match status" value="1"/>
</dbReference>
<dbReference type="PANTHER" id="PTHR30160">
    <property type="entry name" value="TETRAACYLDISACCHARIDE 4'-KINASE-RELATED"/>
    <property type="match status" value="1"/>
</dbReference>
<comment type="caution">
    <text evidence="3">The sequence shown here is derived from an EMBL/GenBank/DDBJ whole genome shotgun (WGS) entry which is preliminary data.</text>
</comment>
<dbReference type="OrthoDB" id="9781892at2"/>
<dbReference type="Pfam" id="PF01075">
    <property type="entry name" value="Glyco_transf_9"/>
    <property type="match status" value="1"/>
</dbReference>